<dbReference type="Proteomes" id="UP000244173">
    <property type="component" value="Chromosome"/>
</dbReference>
<dbReference type="GO" id="GO:0055085">
    <property type="term" value="P:transmembrane transport"/>
    <property type="evidence" value="ECO:0007669"/>
    <property type="project" value="UniProtKB-ARBA"/>
</dbReference>
<dbReference type="GO" id="GO:0015833">
    <property type="term" value="P:peptide transport"/>
    <property type="evidence" value="ECO:0007669"/>
    <property type="project" value="InterPro"/>
</dbReference>
<feature type="domain" description="ABC transporter" evidence="8">
    <location>
        <begin position="272"/>
        <end position="518"/>
    </location>
</feature>
<protein>
    <submittedName>
        <fullName evidence="9">ABC transporter ATP-binding protein</fullName>
    </submittedName>
</protein>
<evidence type="ECO:0000256" key="6">
    <source>
        <dbReference type="ARBA" id="ARBA00022840"/>
    </source>
</evidence>
<dbReference type="GO" id="GO:0005886">
    <property type="term" value="C:plasma membrane"/>
    <property type="evidence" value="ECO:0007669"/>
    <property type="project" value="UniProtKB-SubCell"/>
</dbReference>
<dbReference type="Gene3D" id="3.40.50.300">
    <property type="entry name" value="P-loop containing nucleotide triphosphate hydrolases"/>
    <property type="match status" value="2"/>
</dbReference>
<evidence type="ECO:0000313" key="10">
    <source>
        <dbReference type="Proteomes" id="UP000244173"/>
    </source>
</evidence>
<dbReference type="InterPro" id="IPR017871">
    <property type="entry name" value="ABC_transporter-like_CS"/>
</dbReference>
<sequence length="530" mass="57710">MSDTVLLQVENLAVRYDGQAVVDGVTFDIRAGEKLALVGESGSGKTQAASALLRLHPEATLSGSVRWAGRELTTLPERDIARLRGHDIAMIFQEPMTALNPLYPIGNQIAESLTVHRGLSGRQARAEALALLGRVRIPEPEKKLGRYPFELSGGQRQRAMIAMALACRPQLLIADEPTTALDVTVQAQILSLLDELQREFGMAILFITHDLNLVQRFADRVAVMRHGALVESGPVADVFARPRHEYTRTLLASRPEPLAPQAPSTEPPLLDAEAVRVVFSRQAGWFRREETVAVDGVSCCIAPGRTLGLVGESGSGKTTFGLALLRLLPATGRVVFAGQSVLALAPRALRSLRRDVQMVFQDPYSSLSPRLTVGEIVGEGLALHRTDLSASARRARVVEILREVGLDEKACDRYPHAFSGGQRQRIAIARALVLEPRLLLLDEPTSALDVSIQRQVLELLKRLQQKYGLAYLFISHDLAVIRAIAHDVVVLRNGRVVEAGPTREVFDAPQASYTRELLQAALGVAPAPAC</sequence>
<dbReference type="RefSeq" id="WP_028498405.1">
    <property type="nucleotide sequence ID" value="NZ_CAURZP010000007.1"/>
</dbReference>
<keyword evidence="7" id="KW-0472">Membrane</keyword>
<dbReference type="STRING" id="1122240.GCA_000620105_01004"/>
<dbReference type="PANTHER" id="PTHR43297:SF2">
    <property type="entry name" value="DIPEPTIDE TRANSPORT ATP-BINDING PROTEIN DPPD"/>
    <property type="match status" value="1"/>
</dbReference>
<comment type="similarity">
    <text evidence="2">Belongs to the ABC transporter superfamily.</text>
</comment>
<accession>A0A2S0P6G0</accession>
<evidence type="ECO:0000256" key="5">
    <source>
        <dbReference type="ARBA" id="ARBA00022741"/>
    </source>
</evidence>
<evidence type="ECO:0000256" key="1">
    <source>
        <dbReference type="ARBA" id="ARBA00004417"/>
    </source>
</evidence>
<gene>
    <name evidence="9" type="ORF">DAI18_01715</name>
</gene>
<dbReference type="PROSITE" id="PS00211">
    <property type="entry name" value="ABC_TRANSPORTER_1"/>
    <property type="match status" value="2"/>
</dbReference>
<dbReference type="PANTHER" id="PTHR43297">
    <property type="entry name" value="OLIGOPEPTIDE TRANSPORT ATP-BINDING PROTEIN APPD"/>
    <property type="match status" value="1"/>
</dbReference>
<name>A0A2S0P6G0_9NEIS</name>
<dbReference type="GO" id="GO:0005524">
    <property type="term" value="F:ATP binding"/>
    <property type="evidence" value="ECO:0007669"/>
    <property type="project" value="UniProtKB-KW"/>
</dbReference>
<dbReference type="SUPFAM" id="SSF52540">
    <property type="entry name" value="P-loop containing nucleoside triphosphate hydrolases"/>
    <property type="match status" value="2"/>
</dbReference>
<dbReference type="InterPro" id="IPR027417">
    <property type="entry name" value="P-loop_NTPase"/>
</dbReference>
<keyword evidence="5" id="KW-0547">Nucleotide-binding</keyword>
<dbReference type="AlphaFoldDB" id="A0A2S0P6G0"/>
<dbReference type="InterPro" id="IPR003593">
    <property type="entry name" value="AAA+_ATPase"/>
</dbReference>
<dbReference type="Pfam" id="PF08352">
    <property type="entry name" value="oligo_HPY"/>
    <property type="match status" value="2"/>
</dbReference>
<evidence type="ECO:0000313" key="9">
    <source>
        <dbReference type="EMBL" id="AVY92899.1"/>
    </source>
</evidence>
<dbReference type="NCBIfam" id="NF008453">
    <property type="entry name" value="PRK11308.1"/>
    <property type="match status" value="2"/>
</dbReference>
<evidence type="ECO:0000259" key="8">
    <source>
        <dbReference type="PROSITE" id="PS50893"/>
    </source>
</evidence>
<dbReference type="GO" id="GO:0016887">
    <property type="term" value="F:ATP hydrolysis activity"/>
    <property type="evidence" value="ECO:0007669"/>
    <property type="project" value="InterPro"/>
</dbReference>
<evidence type="ECO:0000256" key="2">
    <source>
        <dbReference type="ARBA" id="ARBA00005417"/>
    </source>
</evidence>
<keyword evidence="3" id="KW-0813">Transport</keyword>
<comment type="subcellular location">
    <subcellularLocation>
        <location evidence="1">Cell inner membrane</location>
        <topology evidence="1">Peripheral membrane protein</topology>
    </subcellularLocation>
</comment>
<dbReference type="NCBIfam" id="NF007739">
    <property type="entry name" value="PRK10419.1"/>
    <property type="match status" value="2"/>
</dbReference>
<dbReference type="InterPro" id="IPR013563">
    <property type="entry name" value="Oligopep_ABC_C"/>
</dbReference>
<organism evidence="9 10">
    <name type="scientific">Microvirgula aerodenitrificans</name>
    <dbReference type="NCBI Taxonomy" id="57480"/>
    <lineage>
        <taxon>Bacteria</taxon>
        <taxon>Pseudomonadati</taxon>
        <taxon>Pseudomonadota</taxon>
        <taxon>Betaproteobacteria</taxon>
        <taxon>Neisseriales</taxon>
        <taxon>Aquaspirillaceae</taxon>
        <taxon>Microvirgula</taxon>
    </lineage>
</organism>
<dbReference type="KEGG" id="maer:DAI18_01715"/>
<keyword evidence="4" id="KW-1003">Cell membrane</keyword>
<evidence type="ECO:0000256" key="7">
    <source>
        <dbReference type="ARBA" id="ARBA00023136"/>
    </source>
</evidence>
<keyword evidence="6 9" id="KW-0067">ATP-binding</keyword>
<evidence type="ECO:0000256" key="4">
    <source>
        <dbReference type="ARBA" id="ARBA00022475"/>
    </source>
</evidence>
<dbReference type="EMBL" id="CP028519">
    <property type="protein sequence ID" value="AVY92899.1"/>
    <property type="molecule type" value="Genomic_DNA"/>
</dbReference>
<dbReference type="PROSITE" id="PS50893">
    <property type="entry name" value="ABC_TRANSPORTER_2"/>
    <property type="match status" value="2"/>
</dbReference>
<dbReference type="InterPro" id="IPR003439">
    <property type="entry name" value="ABC_transporter-like_ATP-bd"/>
</dbReference>
<dbReference type="SMART" id="SM00382">
    <property type="entry name" value="AAA"/>
    <property type="match status" value="2"/>
</dbReference>
<evidence type="ECO:0000256" key="3">
    <source>
        <dbReference type="ARBA" id="ARBA00022448"/>
    </source>
</evidence>
<keyword evidence="10" id="KW-1185">Reference proteome</keyword>
<dbReference type="InterPro" id="IPR050388">
    <property type="entry name" value="ABC_Ni/Peptide_Import"/>
</dbReference>
<dbReference type="OrthoDB" id="9802772at2"/>
<dbReference type="Pfam" id="PF00005">
    <property type="entry name" value="ABC_tran"/>
    <property type="match status" value="2"/>
</dbReference>
<dbReference type="CDD" id="cd03257">
    <property type="entry name" value="ABC_NikE_OppD_transporters"/>
    <property type="match status" value="2"/>
</dbReference>
<feature type="domain" description="ABC transporter" evidence="8">
    <location>
        <begin position="7"/>
        <end position="251"/>
    </location>
</feature>
<dbReference type="FunFam" id="3.40.50.300:FF:000016">
    <property type="entry name" value="Oligopeptide ABC transporter ATP-binding component"/>
    <property type="match status" value="2"/>
</dbReference>
<proteinExistence type="inferred from homology"/>
<reference evidence="9 10" key="1">
    <citation type="submission" date="2018-04" db="EMBL/GenBank/DDBJ databases">
        <title>Denitrifier Microvirgula.</title>
        <authorList>
            <person name="Anderson E."/>
            <person name="Jang J."/>
            <person name="Ishii S."/>
        </authorList>
    </citation>
    <scope>NUCLEOTIDE SEQUENCE [LARGE SCALE GENOMIC DNA]</scope>
    <source>
        <strain evidence="9 10">BE2.4</strain>
    </source>
</reference>